<organism evidence="1 2">
    <name type="scientific">Halarcobacter mediterraneus</name>
    <dbReference type="NCBI Taxonomy" id="2023153"/>
    <lineage>
        <taxon>Bacteria</taxon>
        <taxon>Pseudomonadati</taxon>
        <taxon>Campylobacterota</taxon>
        <taxon>Epsilonproteobacteria</taxon>
        <taxon>Campylobacterales</taxon>
        <taxon>Arcobacteraceae</taxon>
        <taxon>Halarcobacter</taxon>
    </lineage>
</organism>
<dbReference type="EMBL" id="NXIE01000002">
    <property type="protein sequence ID" value="RXK13240.1"/>
    <property type="molecule type" value="Genomic_DNA"/>
</dbReference>
<dbReference type="RefSeq" id="WP_129061061.1">
    <property type="nucleotide sequence ID" value="NZ_NXIE01000002.1"/>
</dbReference>
<evidence type="ECO:0000313" key="1">
    <source>
        <dbReference type="EMBL" id="RXK13240.1"/>
    </source>
</evidence>
<protein>
    <recommendedName>
        <fullName evidence="3">Conjugal transfer protein TrbM</fullName>
    </recommendedName>
</protein>
<keyword evidence="2" id="KW-1185">Reference proteome</keyword>
<name>A0A4Q1AY02_9BACT</name>
<sequence length="211" mass="24739">MKKIIVSSLMSSIFTTTLLSQDFSFAEFTGDKKLACEAVLCLSTSNRPSECEPSIEKYFSILRKKAEDTLEARKDFLALCPVGDSAEADKEFQNLRDNIIPYITENCSIENLNRIEYGEYYKRDRRINPELTRSCELLMSSSYTYLNPKYTCSGEWYILEEWNRGTVLERISEKEFRQLPRKETKVKMFGDNETAYYKYVPIKKDCWVFEN</sequence>
<dbReference type="InterPro" id="IPR009989">
    <property type="entry name" value="TrbM"/>
</dbReference>
<gene>
    <name evidence="1" type="ORF">CP965_05420</name>
</gene>
<reference evidence="1 2" key="1">
    <citation type="submission" date="2017-09" db="EMBL/GenBank/DDBJ databases">
        <title>Genomics of the genus Arcobacter.</title>
        <authorList>
            <person name="Perez-Cataluna A."/>
            <person name="Figueras M.J."/>
            <person name="Salas-Masso N."/>
        </authorList>
    </citation>
    <scope>NUCLEOTIDE SEQUENCE [LARGE SCALE GENOMIC DNA]</scope>
    <source>
        <strain evidence="1 2">F156-34</strain>
    </source>
</reference>
<comment type="caution">
    <text evidence="1">The sequence shown here is derived from an EMBL/GenBank/DDBJ whole genome shotgun (WGS) entry which is preliminary data.</text>
</comment>
<dbReference type="Proteomes" id="UP000289718">
    <property type="component" value="Unassembled WGS sequence"/>
</dbReference>
<dbReference type="Pfam" id="PF07424">
    <property type="entry name" value="TrbM"/>
    <property type="match status" value="1"/>
</dbReference>
<dbReference type="OrthoDB" id="9784009at2"/>
<dbReference type="AlphaFoldDB" id="A0A4Q1AY02"/>
<evidence type="ECO:0000313" key="2">
    <source>
        <dbReference type="Proteomes" id="UP000289718"/>
    </source>
</evidence>
<accession>A0A4Q1AY02</accession>
<proteinExistence type="predicted"/>
<evidence type="ECO:0008006" key="3">
    <source>
        <dbReference type="Google" id="ProtNLM"/>
    </source>
</evidence>